<dbReference type="Gene3D" id="3.20.20.80">
    <property type="entry name" value="Glycosidases"/>
    <property type="match status" value="1"/>
</dbReference>
<dbReference type="SUPFAM" id="SSF51445">
    <property type="entry name" value="(Trans)glycosidases"/>
    <property type="match status" value="1"/>
</dbReference>
<keyword evidence="4" id="KW-1185">Reference proteome</keyword>
<reference evidence="3 4" key="1">
    <citation type="journal article" date="2020" name="Mol. Plant">
        <title>The Chromosome-Based Rubber Tree Genome Provides New Insights into Spurge Genome Evolution and Rubber Biosynthesis.</title>
        <authorList>
            <person name="Liu J."/>
            <person name="Shi C."/>
            <person name="Shi C.C."/>
            <person name="Li W."/>
            <person name="Zhang Q.J."/>
            <person name="Zhang Y."/>
            <person name="Li K."/>
            <person name="Lu H.F."/>
            <person name="Shi C."/>
            <person name="Zhu S.T."/>
            <person name="Xiao Z.Y."/>
            <person name="Nan H."/>
            <person name="Yue Y."/>
            <person name="Zhu X.G."/>
            <person name="Wu Y."/>
            <person name="Hong X.N."/>
            <person name="Fan G.Y."/>
            <person name="Tong Y."/>
            <person name="Zhang D."/>
            <person name="Mao C.L."/>
            <person name="Liu Y.L."/>
            <person name="Hao S.J."/>
            <person name="Liu W.Q."/>
            <person name="Lv M.Q."/>
            <person name="Zhang H.B."/>
            <person name="Liu Y."/>
            <person name="Hu-Tang G.R."/>
            <person name="Wang J.P."/>
            <person name="Wang J.H."/>
            <person name="Sun Y.H."/>
            <person name="Ni S.B."/>
            <person name="Chen W.B."/>
            <person name="Zhang X.C."/>
            <person name="Jiao Y.N."/>
            <person name="Eichler E.E."/>
            <person name="Li G.H."/>
            <person name="Liu X."/>
            <person name="Gao L.Z."/>
        </authorList>
    </citation>
    <scope>NUCLEOTIDE SEQUENCE [LARGE SCALE GENOMIC DNA]</scope>
    <source>
        <strain evidence="4">cv. GT1</strain>
        <tissue evidence="3">Leaf</tissue>
    </source>
</reference>
<dbReference type="InterPro" id="IPR001360">
    <property type="entry name" value="Glyco_hydro_1"/>
</dbReference>
<evidence type="ECO:0000313" key="4">
    <source>
        <dbReference type="Proteomes" id="UP000467840"/>
    </source>
</evidence>
<dbReference type="InterPro" id="IPR017853">
    <property type="entry name" value="GH"/>
</dbReference>
<dbReference type="GO" id="GO:0008422">
    <property type="term" value="F:beta-glucosidase activity"/>
    <property type="evidence" value="ECO:0007669"/>
    <property type="project" value="TreeGrafter"/>
</dbReference>
<comment type="caution">
    <text evidence="3">The sequence shown here is derived from an EMBL/GenBank/DDBJ whole genome shotgun (WGS) entry which is preliminary data.</text>
</comment>
<dbReference type="AlphaFoldDB" id="A0A6A6KAT3"/>
<dbReference type="PANTHER" id="PTHR10353">
    <property type="entry name" value="GLYCOSYL HYDROLASE"/>
    <property type="match status" value="1"/>
</dbReference>
<dbReference type="Proteomes" id="UP000467840">
    <property type="component" value="Chromosome 3"/>
</dbReference>
<proteinExistence type="inferred from homology"/>
<accession>A0A6A6KAT3</accession>
<dbReference type="Pfam" id="PF00232">
    <property type="entry name" value="Glyco_hydro_1"/>
    <property type="match status" value="1"/>
</dbReference>
<protein>
    <recommendedName>
        <fullName evidence="5">Beta-glucosidase</fullName>
    </recommendedName>
</protein>
<evidence type="ECO:0008006" key="5">
    <source>
        <dbReference type="Google" id="ProtNLM"/>
    </source>
</evidence>
<dbReference type="PANTHER" id="PTHR10353:SF175">
    <property type="entry name" value="BETA-GLUCOSIDASE 18-LIKE ISOFORM X1"/>
    <property type="match status" value="1"/>
</dbReference>
<gene>
    <name evidence="3" type="ORF">GH714_009540</name>
</gene>
<comment type="similarity">
    <text evidence="1 2">Belongs to the glycosyl hydrolase 1 family.</text>
</comment>
<name>A0A6A6KAT3_HEVBR</name>
<dbReference type="GO" id="GO:0005975">
    <property type="term" value="P:carbohydrate metabolic process"/>
    <property type="evidence" value="ECO:0007669"/>
    <property type="project" value="InterPro"/>
</dbReference>
<sequence length="169" mass="19532">MIHKHASSLATLTLRFEVELPFLASLFSSPPPPPLRLRVFDPIVYGDYPPEMRHYLGSVLPRFSQEEISIEKESWDRPIRGFVYTTGERDGVLIGDPTANPRFFAVPRGMEKIINYVKERYNIMRMIVIENGFAPPPQQKQQDQQDLLQDAERMNFHKSYLAARARAIT</sequence>
<evidence type="ECO:0000256" key="2">
    <source>
        <dbReference type="RuleBase" id="RU003690"/>
    </source>
</evidence>
<evidence type="ECO:0000256" key="1">
    <source>
        <dbReference type="ARBA" id="ARBA00010838"/>
    </source>
</evidence>
<evidence type="ECO:0000313" key="3">
    <source>
        <dbReference type="EMBL" id="KAF2285990.1"/>
    </source>
</evidence>
<dbReference type="EMBL" id="JAAGAX010000017">
    <property type="protein sequence ID" value="KAF2285990.1"/>
    <property type="molecule type" value="Genomic_DNA"/>
</dbReference>
<organism evidence="3 4">
    <name type="scientific">Hevea brasiliensis</name>
    <name type="common">Para rubber tree</name>
    <name type="synonym">Siphonia brasiliensis</name>
    <dbReference type="NCBI Taxonomy" id="3981"/>
    <lineage>
        <taxon>Eukaryota</taxon>
        <taxon>Viridiplantae</taxon>
        <taxon>Streptophyta</taxon>
        <taxon>Embryophyta</taxon>
        <taxon>Tracheophyta</taxon>
        <taxon>Spermatophyta</taxon>
        <taxon>Magnoliopsida</taxon>
        <taxon>eudicotyledons</taxon>
        <taxon>Gunneridae</taxon>
        <taxon>Pentapetalae</taxon>
        <taxon>rosids</taxon>
        <taxon>fabids</taxon>
        <taxon>Malpighiales</taxon>
        <taxon>Euphorbiaceae</taxon>
        <taxon>Crotonoideae</taxon>
        <taxon>Micrandreae</taxon>
        <taxon>Hevea</taxon>
    </lineage>
</organism>